<name>A0A975TS93_9RHOB</name>
<evidence type="ECO:0000259" key="10">
    <source>
        <dbReference type="PROSITE" id="PS51826"/>
    </source>
</evidence>
<proteinExistence type="inferred from homology"/>
<dbReference type="PANTHER" id="PTHR43178">
    <property type="entry name" value="DIHYDROLIPOAMIDE ACETYLTRANSFERASE COMPONENT OF PYRUVATE DEHYDROGENASE COMPLEX"/>
    <property type="match status" value="1"/>
</dbReference>
<dbReference type="InterPro" id="IPR001078">
    <property type="entry name" value="2-oxoacid_DH_actylTfrase"/>
</dbReference>
<dbReference type="Pfam" id="PF00198">
    <property type="entry name" value="2-oxoacid_dh"/>
    <property type="match status" value="1"/>
</dbReference>
<feature type="domain" description="Peripheral subunit-binding (PSBD)" evidence="10">
    <location>
        <begin position="148"/>
        <end position="185"/>
    </location>
</feature>
<dbReference type="PANTHER" id="PTHR43178:SF5">
    <property type="entry name" value="LIPOAMIDE ACYLTRANSFERASE COMPONENT OF BRANCHED-CHAIN ALPHA-KETO ACID DEHYDROGENASE COMPLEX, MITOCHONDRIAL"/>
    <property type="match status" value="1"/>
</dbReference>
<dbReference type="InterPro" id="IPR011053">
    <property type="entry name" value="Single_hybrid_motif"/>
</dbReference>
<dbReference type="AlphaFoldDB" id="A0A975TS93"/>
<gene>
    <name evidence="11" type="ORF">KUL25_13865</name>
</gene>
<dbReference type="Pfam" id="PF02817">
    <property type="entry name" value="E3_binding"/>
    <property type="match status" value="1"/>
</dbReference>
<dbReference type="Gene3D" id="3.30.559.10">
    <property type="entry name" value="Chloramphenicol acetyltransferase-like domain"/>
    <property type="match status" value="1"/>
</dbReference>
<dbReference type="RefSeq" id="WP_257893492.1">
    <property type="nucleotide sequence ID" value="NZ_JAIMBW010000001.1"/>
</dbReference>
<feature type="domain" description="Lipoyl-binding" evidence="9">
    <location>
        <begin position="1"/>
        <end position="76"/>
    </location>
</feature>
<dbReference type="Gene3D" id="4.10.320.10">
    <property type="entry name" value="E3-binding domain"/>
    <property type="match status" value="1"/>
</dbReference>
<dbReference type="InterPro" id="IPR050743">
    <property type="entry name" value="2-oxoacid_DH_E2_comp"/>
</dbReference>
<accession>A0A975TS93</accession>
<reference evidence="11 12" key="1">
    <citation type="submission" date="2021-07" db="EMBL/GenBank/DDBJ databases">
        <title>Karlodiniumbacter phycospheric gen. nov., sp. nov., a phycosphere bacterium isolated from karlodinium veneficum.</title>
        <authorList>
            <person name="Peng Y."/>
            <person name="Jiang L."/>
            <person name="Lee J."/>
        </authorList>
    </citation>
    <scope>NUCLEOTIDE SEQUENCE</scope>
    <source>
        <strain evidence="11 12">N5</strain>
    </source>
</reference>
<dbReference type="PROSITE" id="PS00189">
    <property type="entry name" value="LIPOYL"/>
    <property type="match status" value="1"/>
</dbReference>
<evidence type="ECO:0000256" key="1">
    <source>
        <dbReference type="ARBA" id="ARBA00001938"/>
    </source>
</evidence>
<keyword evidence="6 7" id="KW-0012">Acyltransferase</keyword>
<dbReference type="GO" id="GO:0016407">
    <property type="term" value="F:acetyltransferase activity"/>
    <property type="evidence" value="ECO:0007669"/>
    <property type="project" value="TreeGrafter"/>
</dbReference>
<evidence type="ECO:0000313" key="12">
    <source>
        <dbReference type="Proteomes" id="UP000693972"/>
    </source>
</evidence>
<dbReference type="InterPro" id="IPR004167">
    <property type="entry name" value="PSBD"/>
</dbReference>
<comment type="similarity">
    <text evidence="2 7">Belongs to the 2-oxoacid dehydrogenase family.</text>
</comment>
<evidence type="ECO:0000259" key="9">
    <source>
        <dbReference type="PROSITE" id="PS50968"/>
    </source>
</evidence>
<dbReference type="InterPro" id="IPR036625">
    <property type="entry name" value="E3-bd_dom_sf"/>
</dbReference>
<evidence type="ECO:0000256" key="7">
    <source>
        <dbReference type="RuleBase" id="RU003423"/>
    </source>
</evidence>
<comment type="cofactor">
    <cofactor evidence="1 7">
        <name>(R)-lipoate</name>
        <dbReference type="ChEBI" id="CHEBI:83088"/>
    </cofactor>
</comment>
<dbReference type="GO" id="GO:0005737">
    <property type="term" value="C:cytoplasm"/>
    <property type="evidence" value="ECO:0007669"/>
    <property type="project" value="TreeGrafter"/>
</dbReference>
<dbReference type="SUPFAM" id="SSF51230">
    <property type="entry name" value="Single hybrid motif"/>
    <property type="match status" value="1"/>
</dbReference>
<dbReference type="GO" id="GO:0031405">
    <property type="term" value="F:lipoic acid binding"/>
    <property type="evidence" value="ECO:0007669"/>
    <property type="project" value="TreeGrafter"/>
</dbReference>
<dbReference type="PROSITE" id="PS50968">
    <property type="entry name" value="BIOTINYL_LIPOYL"/>
    <property type="match status" value="1"/>
</dbReference>
<dbReference type="PROSITE" id="PS51826">
    <property type="entry name" value="PSBD"/>
    <property type="match status" value="1"/>
</dbReference>
<evidence type="ECO:0000256" key="3">
    <source>
        <dbReference type="ARBA" id="ARBA00011484"/>
    </source>
</evidence>
<dbReference type="EC" id="2.3.1.-" evidence="7"/>
<feature type="region of interest" description="Disordered" evidence="8">
    <location>
        <begin position="77"/>
        <end position="155"/>
    </location>
</feature>
<dbReference type="InterPro" id="IPR023213">
    <property type="entry name" value="CAT-like_dom_sf"/>
</dbReference>
<organism evidence="11">
    <name type="scientific">Gymnodinialimonas phycosphaerae</name>
    <dbReference type="NCBI Taxonomy" id="2841589"/>
    <lineage>
        <taxon>Bacteria</taxon>
        <taxon>Pseudomonadati</taxon>
        <taxon>Pseudomonadota</taxon>
        <taxon>Alphaproteobacteria</taxon>
        <taxon>Rhodobacterales</taxon>
        <taxon>Paracoccaceae</taxon>
        <taxon>Gymnodinialimonas</taxon>
    </lineage>
</organism>
<protein>
    <recommendedName>
        <fullName evidence="7">Dihydrolipoamide acetyltransferase component of pyruvate dehydrogenase complex</fullName>
        <ecNumber evidence="7">2.3.1.-</ecNumber>
    </recommendedName>
</protein>
<dbReference type="InterPro" id="IPR003016">
    <property type="entry name" value="2-oxoA_DH_lipoyl-BS"/>
</dbReference>
<sequence length="421" mass="44576">MGVFAMPSLGADMEEGTLVEWTVAKGDTIARGDVIAVIETQKGAIEIECFEDGVVSEFLIDVGKAVPVGAPLAIIGTGDAPDVPDPTPPEVPASPPPLQPPTPAPDVPGESPVELPDEEPLETPELPPEENRLSPLDPPSPPPAEDIRASPAARTRARELGIDLRGIRGTGPDGVIVLADVERTQPASDVQQALAPPEKDPKAEMRKAIAAAMVRSKQTIPHFYLSQTFDMQAAQDHLAQLNKDRPPSDRLLLGALLVRATALAARDCPTLNGHYVDNTFTPSTEINVGLAIALRGGGLVAPALMQADTLDLDKTMAAMRDLVSRARTGRLRGREMTAGTITLSSLGDNGAEAMSGVIFPPQVALVGLGSPKTRPWIIEGTVQPRSVVQMTLSVDHRANDGRQASRFIAAFESHLQTPEEL</sequence>
<keyword evidence="12" id="KW-1185">Reference proteome</keyword>
<evidence type="ECO:0000256" key="2">
    <source>
        <dbReference type="ARBA" id="ARBA00007317"/>
    </source>
</evidence>
<evidence type="ECO:0000256" key="5">
    <source>
        <dbReference type="ARBA" id="ARBA00022823"/>
    </source>
</evidence>
<dbReference type="Pfam" id="PF00364">
    <property type="entry name" value="Biotin_lipoyl"/>
    <property type="match status" value="1"/>
</dbReference>
<evidence type="ECO:0000256" key="6">
    <source>
        <dbReference type="ARBA" id="ARBA00023315"/>
    </source>
</evidence>
<dbReference type="SUPFAM" id="SSF52777">
    <property type="entry name" value="CoA-dependent acyltransferases"/>
    <property type="match status" value="1"/>
</dbReference>
<keyword evidence="4 7" id="KW-0808">Transferase</keyword>
<keyword evidence="5 7" id="KW-0450">Lipoyl</keyword>
<dbReference type="SUPFAM" id="SSF47005">
    <property type="entry name" value="Peripheral subunit-binding domain of 2-oxo acid dehydrogenase complex"/>
    <property type="match status" value="1"/>
</dbReference>
<dbReference type="Proteomes" id="UP000693972">
    <property type="component" value="Unassembled WGS sequence"/>
</dbReference>
<evidence type="ECO:0000256" key="4">
    <source>
        <dbReference type="ARBA" id="ARBA00022679"/>
    </source>
</evidence>
<dbReference type="CDD" id="cd06849">
    <property type="entry name" value="lipoyl_domain"/>
    <property type="match status" value="1"/>
</dbReference>
<dbReference type="Gene3D" id="2.40.50.100">
    <property type="match status" value="1"/>
</dbReference>
<evidence type="ECO:0000313" key="11">
    <source>
        <dbReference type="EMBL" id="QXL86547.1"/>
    </source>
</evidence>
<feature type="compositionally biased region" description="Pro residues" evidence="8">
    <location>
        <begin position="83"/>
        <end position="106"/>
    </location>
</feature>
<evidence type="ECO:0000256" key="8">
    <source>
        <dbReference type="SAM" id="MobiDB-lite"/>
    </source>
</evidence>
<dbReference type="EMBL" id="JAIMBW010000001">
    <property type="protein sequence ID" value="MBY4893853.1"/>
    <property type="molecule type" value="Genomic_DNA"/>
</dbReference>
<dbReference type="EMBL" id="CP078073">
    <property type="protein sequence ID" value="QXL86547.1"/>
    <property type="molecule type" value="Genomic_DNA"/>
</dbReference>
<comment type="subunit">
    <text evidence="3">Forms a 24-polypeptide structural core with octahedral symmetry.</text>
</comment>
<dbReference type="InterPro" id="IPR000089">
    <property type="entry name" value="Biotin_lipoyl"/>
</dbReference>